<feature type="compositionally biased region" description="Pro residues" evidence="5">
    <location>
        <begin position="11"/>
        <end position="21"/>
    </location>
</feature>
<evidence type="ECO:0000256" key="4">
    <source>
        <dbReference type="ARBA" id="ARBA00023242"/>
    </source>
</evidence>
<dbReference type="OrthoDB" id="10264870at2759"/>
<dbReference type="STRING" id="1569628.A0A316URB5"/>
<gene>
    <name evidence="6" type="ORF">BDZ90DRAFT_232239</name>
</gene>
<evidence type="ECO:0000256" key="3">
    <source>
        <dbReference type="ARBA" id="ARBA00023163"/>
    </source>
</evidence>
<protein>
    <submittedName>
        <fullName evidence="6">Uncharacterized protein</fullName>
    </submittedName>
</protein>
<feature type="region of interest" description="Disordered" evidence="5">
    <location>
        <begin position="461"/>
        <end position="561"/>
    </location>
</feature>
<organism evidence="6 7">
    <name type="scientific">Jaminaea rosea</name>
    <dbReference type="NCBI Taxonomy" id="1569628"/>
    <lineage>
        <taxon>Eukaryota</taxon>
        <taxon>Fungi</taxon>
        <taxon>Dikarya</taxon>
        <taxon>Basidiomycota</taxon>
        <taxon>Ustilaginomycotina</taxon>
        <taxon>Exobasidiomycetes</taxon>
        <taxon>Microstromatales</taxon>
        <taxon>Microstromatales incertae sedis</taxon>
        <taxon>Jaminaea</taxon>
    </lineage>
</organism>
<feature type="region of interest" description="Disordered" evidence="5">
    <location>
        <begin position="146"/>
        <end position="179"/>
    </location>
</feature>
<evidence type="ECO:0000313" key="6">
    <source>
        <dbReference type="EMBL" id="PWN27860.1"/>
    </source>
</evidence>
<dbReference type="AlphaFoldDB" id="A0A316URB5"/>
<dbReference type="Pfam" id="PF12767">
    <property type="entry name" value="SAGA-Tad1"/>
    <property type="match status" value="1"/>
</dbReference>
<dbReference type="InterPro" id="IPR024738">
    <property type="entry name" value="Hfi1/Tada1"/>
</dbReference>
<comment type="subcellular location">
    <subcellularLocation>
        <location evidence="1">Nucleus</location>
    </subcellularLocation>
</comment>
<dbReference type="RefSeq" id="XP_025362472.1">
    <property type="nucleotide sequence ID" value="XM_025506180.1"/>
</dbReference>
<dbReference type="PANTHER" id="PTHR21277:SF5">
    <property type="entry name" value="TRANSCRIPTIONAL ADAPTER 1"/>
    <property type="match status" value="1"/>
</dbReference>
<evidence type="ECO:0000256" key="5">
    <source>
        <dbReference type="SAM" id="MobiDB-lite"/>
    </source>
</evidence>
<keyword evidence="2" id="KW-0805">Transcription regulation</keyword>
<feature type="compositionally biased region" description="Polar residues" evidence="5">
    <location>
        <begin position="387"/>
        <end position="410"/>
    </location>
</feature>
<evidence type="ECO:0000256" key="1">
    <source>
        <dbReference type="ARBA" id="ARBA00004123"/>
    </source>
</evidence>
<feature type="compositionally biased region" description="Acidic residues" evidence="5">
    <location>
        <begin position="489"/>
        <end position="501"/>
    </location>
</feature>
<proteinExistence type="predicted"/>
<feature type="compositionally biased region" description="Low complexity" evidence="5">
    <location>
        <begin position="371"/>
        <end position="386"/>
    </location>
</feature>
<keyword evidence="3" id="KW-0804">Transcription</keyword>
<sequence length="720" mass="77063">MVEVKQHQHPQLPPYLRPPPAAAAAAAAAAVSSSGAASTSAAPSPPSYRRDGSQHPHHDHREHHAATPPPPPPPSRVHTLDLKGKLAAALGNHGKQYWNALLHFCSAKISRDEFEQQARMCLRAEDVHLHNSLVLGILYNASSAVPGPSATRGQAARDGAVADAVDHPDSPAASKSLLSETIPPRKRLRLLVASLTSNERQRIKSAGKPPARSFASGAHASSWAGAGADLLEKRRKEEDKKQREADRRRLCELYTEIGANDWVQEAVEAETATSEHRGKLPVSTLQALLRSQRVPLCSQSKQLPDPDSLGDLMTSHAVEQGLPGGVSGDASALMLSGLQAHVQHIASSLILAIRANRPAGGVRMPEEVDDSGSSSSADVSIDSSSSFFGGTTSPAQGQMLQLPDGTTSYPPSLRVHSGSSRGTSTGSNSVASTAPSSLFETSRARNGQLYTADSSMVSLTSTAPTSVGNGSDDEAAHHEIGKKRSRDASDEDEMDLDDERDREERSREDKQGSRRYHGGDEGLSTVDSDQHEHTRHSSASPTLPHRPLIGRSSRPTHSSLRPKLQLRDAAFLFDLSPHIAVEPLGVSSLDRLMGADAEDATHEEAEQDENQPDAFIKDESQLDDEARLALEARRCAFAKSTGADAAAASSHYLTARQRYLVNQQGPLTMILDQRNEETKTSPQKADDDSAAAPGKRTRTKEPDPVVDVIDPVRLLAGLCD</sequence>
<feature type="region of interest" description="Disordered" evidence="5">
    <location>
        <begin position="1"/>
        <end position="79"/>
    </location>
</feature>
<reference evidence="6 7" key="1">
    <citation type="journal article" date="2018" name="Mol. Biol. Evol.">
        <title>Broad Genomic Sampling Reveals a Smut Pathogenic Ancestry of the Fungal Clade Ustilaginomycotina.</title>
        <authorList>
            <person name="Kijpornyongpan T."/>
            <person name="Mondo S.J."/>
            <person name="Barry K."/>
            <person name="Sandor L."/>
            <person name="Lee J."/>
            <person name="Lipzen A."/>
            <person name="Pangilinan J."/>
            <person name="LaButti K."/>
            <person name="Hainaut M."/>
            <person name="Henrissat B."/>
            <person name="Grigoriev I.V."/>
            <person name="Spatafora J.W."/>
            <person name="Aime M.C."/>
        </authorList>
    </citation>
    <scope>NUCLEOTIDE SEQUENCE [LARGE SCALE GENOMIC DNA]</scope>
    <source>
        <strain evidence="6 7">MCA 5214</strain>
    </source>
</reference>
<dbReference type="Proteomes" id="UP000245884">
    <property type="component" value="Unassembled WGS sequence"/>
</dbReference>
<dbReference type="GO" id="GO:0000124">
    <property type="term" value="C:SAGA complex"/>
    <property type="evidence" value="ECO:0007669"/>
    <property type="project" value="TreeGrafter"/>
</dbReference>
<dbReference type="GeneID" id="37028003"/>
<dbReference type="GO" id="GO:0003713">
    <property type="term" value="F:transcription coactivator activity"/>
    <property type="evidence" value="ECO:0007669"/>
    <property type="project" value="TreeGrafter"/>
</dbReference>
<dbReference type="PANTHER" id="PTHR21277">
    <property type="entry name" value="TRANSCRIPTIONAL ADAPTER 1"/>
    <property type="match status" value="1"/>
</dbReference>
<feature type="compositionally biased region" description="Low complexity" evidence="5">
    <location>
        <begin position="152"/>
        <end position="163"/>
    </location>
</feature>
<dbReference type="GO" id="GO:0005634">
    <property type="term" value="C:nucleus"/>
    <property type="evidence" value="ECO:0007669"/>
    <property type="project" value="UniProtKB-SubCell"/>
</dbReference>
<dbReference type="CDD" id="cd22933">
    <property type="entry name" value="HFD_HFI1"/>
    <property type="match status" value="1"/>
</dbReference>
<feature type="compositionally biased region" description="Basic and acidic residues" evidence="5">
    <location>
        <begin position="674"/>
        <end position="687"/>
    </location>
</feature>
<feature type="compositionally biased region" description="Low complexity" evidence="5">
    <location>
        <begin position="417"/>
        <end position="429"/>
    </location>
</feature>
<name>A0A316URB5_9BASI</name>
<evidence type="ECO:0000313" key="7">
    <source>
        <dbReference type="Proteomes" id="UP000245884"/>
    </source>
</evidence>
<keyword evidence="7" id="KW-1185">Reference proteome</keyword>
<accession>A0A316URB5</accession>
<evidence type="ECO:0000256" key="2">
    <source>
        <dbReference type="ARBA" id="ARBA00023015"/>
    </source>
</evidence>
<feature type="compositionally biased region" description="Basic and acidic residues" evidence="5">
    <location>
        <begin position="502"/>
        <end position="520"/>
    </location>
</feature>
<feature type="region of interest" description="Disordered" evidence="5">
    <location>
        <begin position="674"/>
        <end position="703"/>
    </location>
</feature>
<feature type="compositionally biased region" description="Low complexity" evidence="5">
    <location>
        <begin position="22"/>
        <end position="42"/>
    </location>
</feature>
<feature type="region of interest" description="Disordered" evidence="5">
    <location>
        <begin position="362"/>
        <end position="440"/>
    </location>
</feature>
<dbReference type="EMBL" id="KZ819667">
    <property type="protein sequence ID" value="PWN27860.1"/>
    <property type="molecule type" value="Genomic_DNA"/>
</dbReference>
<feature type="compositionally biased region" description="Polar residues" evidence="5">
    <location>
        <begin position="430"/>
        <end position="440"/>
    </location>
</feature>
<feature type="region of interest" description="Disordered" evidence="5">
    <location>
        <begin position="199"/>
        <end position="220"/>
    </location>
</feature>
<keyword evidence="4" id="KW-0539">Nucleus</keyword>
<dbReference type="GO" id="GO:0006357">
    <property type="term" value="P:regulation of transcription by RNA polymerase II"/>
    <property type="evidence" value="ECO:0007669"/>
    <property type="project" value="TreeGrafter"/>
</dbReference>